<gene>
    <name evidence="1" type="ORF">CUMW_211360</name>
</gene>
<dbReference type="InterPro" id="IPR011990">
    <property type="entry name" value="TPR-like_helical_dom_sf"/>
</dbReference>
<evidence type="ECO:0000313" key="2">
    <source>
        <dbReference type="Proteomes" id="UP000236630"/>
    </source>
</evidence>
<name>A0A2H5QBJ7_CITUN</name>
<reference evidence="1 2" key="1">
    <citation type="journal article" date="2017" name="Front. Genet.">
        <title>Draft sequencing of the heterozygous diploid genome of Satsuma (Citrus unshiu Marc.) using a hybrid assembly approach.</title>
        <authorList>
            <person name="Shimizu T."/>
            <person name="Tanizawa Y."/>
            <person name="Mochizuki T."/>
            <person name="Nagasaki H."/>
            <person name="Yoshioka T."/>
            <person name="Toyoda A."/>
            <person name="Fujiyama A."/>
            <person name="Kaminuma E."/>
            <person name="Nakamura Y."/>
        </authorList>
    </citation>
    <scope>NUCLEOTIDE SEQUENCE [LARGE SCALE GENOMIC DNA]</scope>
    <source>
        <strain evidence="2">cv. Miyagawa wase</strain>
    </source>
</reference>
<dbReference type="STRING" id="55188.A0A2H5QBJ7"/>
<evidence type="ECO:0000313" key="1">
    <source>
        <dbReference type="EMBL" id="GAY61615.1"/>
    </source>
</evidence>
<organism evidence="1 2">
    <name type="scientific">Citrus unshiu</name>
    <name type="common">Satsuma mandarin</name>
    <name type="synonym">Citrus nobilis var. unshiu</name>
    <dbReference type="NCBI Taxonomy" id="55188"/>
    <lineage>
        <taxon>Eukaryota</taxon>
        <taxon>Viridiplantae</taxon>
        <taxon>Streptophyta</taxon>
        <taxon>Embryophyta</taxon>
        <taxon>Tracheophyta</taxon>
        <taxon>Spermatophyta</taxon>
        <taxon>Magnoliopsida</taxon>
        <taxon>eudicotyledons</taxon>
        <taxon>Gunneridae</taxon>
        <taxon>Pentapetalae</taxon>
        <taxon>rosids</taxon>
        <taxon>malvids</taxon>
        <taxon>Sapindales</taxon>
        <taxon>Rutaceae</taxon>
        <taxon>Aurantioideae</taxon>
        <taxon>Citrus</taxon>
    </lineage>
</organism>
<keyword evidence="2" id="KW-1185">Reference proteome</keyword>
<dbReference type="Proteomes" id="UP000236630">
    <property type="component" value="Unassembled WGS sequence"/>
</dbReference>
<accession>A0A2H5QBJ7</accession>
<dbReference type="Gene3D" id="1.25.40.10">
    <property type="entry name" value="Tetratricopeptide repeat domain"/>
    <property type="match status" value="1"/>
</dbReference>
<sequence>MAIKCNCGILILCQHQCLLFLTVCIRLLVRTDEEYQRFDVFVCLLARLEQSMGKDTRSIWERLLKISGTMLEAWQSYISMEIELGHIYSSGVNFFRPASLININCLTM</sequence>
<proteinExistence type="predicted"/>
<dbReference type="AlphaFoldDB" id="A0A2H5QBJ7"/>
<dbReference type="EMBL" id="BDQV01000275">
    <property type="protein sequence ID" value="GAY61615.1"/>
    <property type="molecule type" value="Genomic_DNA"/>
</dbReference>
<comment type="caution">
    <text evidence="1">The sequence shown here is derived from an EMBL/GenBank/DDBJ whole genome shotgun (WGS) entry which is preliminary data.</text>
</comment>
<protein>
    <submittedName>
        <fullName evidence="1">Uncharacterized protein</fullName>
    </submittedName>
</protein>